<keyword evidence="2" id="KW-0805">Transcription regulation</keyword>
<keyword evidence="3" id="KW-0731">Sigma factor</keyword>
<dbReference type="RefSeq" id="WP_378017727.1">
    <property type="nucleotide sequence ID" value="NZ_JBHSKT010000007.1"/>
</dbReference>
<dbReference type="InterPro" id="IPR014284">
    <property type="entry name" value="RNA_pol_sigma-70_dom"/>
</dbReference>
<evidence type="ECO:0000313" key="7">
    <source>
        <dbReference type="EMBL" id="MFC5271361.1"/>
    </source>
</evidence>
<organism evidence="7 8">
    <name type="scientific">Adhaeribacter terreus</name>
    <dbReference type="NCBI Taxonomy" id="529703"/>
    <lineage>
        <taxon>Bacteria</taxon>
        <taxon>Pseudomonadati</taxon>
        <taxon>Bacteroidota</taxon>
        <taxon>Cytophagia</taxon>
        <taxon>Cytophagales</taxon>
        <taxon>Hymenobacteraceae</taxon>
        <taxon>Adhaeribacter</taxon>
    </lineage>
</organism>
<evidence type="ECO:0000256" key="2">
    <source>
        <dbReference type="ARBA" id="ARBA00023015"/>
    </source>
</evidence>
<comment type="similarity">
    <text evidence="1">Belongs to the sigma-70 factor family. ECF subfamily.</text>
</comment>
<dbReference type="Pfam" id="PF04542">
    <property type="entry name" value="Sigma70_r2"/>
    <property type="match status" value="1"/>
</dbReference>
<dbReference type="InterPro" id="IPR039425">
    <property type="entry name" value="RNA_pol_sigma-70-like"/>
</dbReference>
<dbReference type="Pfam" id="PF08281">
    <property type="entry name" value="Sigma70_r4_2"/>
    <property type="match status" value="1"/>
</dbReference>
<keyword evidence="4" id="KW-0804">Transcription</keyword>
<evidence type="ECO:0000259" key="6">
    <source>
        <dbReference type="Pfam" id="PF08281"/>
    </source>
</evidence>
<sequence>MIPFSKEFTGQCKKEDQKAQKALFEKLYAPMYRVCFRYIGRQAEAEDCLMKAFMKIFQKLENFEWQGEQSLFFWIRKIMVNEALMELRRNNLLLLVQSENLPEEAEETNAIDQLSAEELFSLITKLPDGYRTVFNLYVVEGYSHQEIAQMLSISESTSKSQLLKARTRLKAMVEKMNNVYGSYAG</sequence>
<accession>A0ABW0ECP9</accession>
<evidence type="ECO:0000256" key="4">
    <source>
        <dbReference type="ARBA" id="ARBA00023163"/>
    </source>
</evidence>
<dbReference type="InterPro" id="IPR013324">
    <property type="entry name" value="RNA_pol_sigma_r3/r4-like"/>
</dbReference>
<dbReference type="PANTHER" id="PTHR43133:SF46">
    <property type="entry name" value="RNA POLYMERASE SIGMA-70 FACTOR ECF SUBFAMILY"/>
    <property type="match status" value="1"/>
</dbReference>
<feature type="domain" description="RNA polymerase sigma factor 70 region 4 type 2" evidence="6">
    <location>
        <begin position="118"/>
        <end position="169"/>
    </location>
</feature>
<feature type="domain" description="RNA polymerase sigma-70 region 2" evidence="5">
    <location>
        <begin position="23"/>
        <end position="91"/>
    </location>
</feature>
<dbReference type="InterPro" id="IPR013249">
    <property type="entry name" value="RNA_pol_sigma70_r4_t2"/>
</dbReference>
<dbReference type="EMBL" id="JBHSKT010000007">
    <property type="protein sequence ID" value="MFC5271361.1"/>
    <property type="molecule type" value="Genomic_DNA"/>
</dbReference>
<name>A0ABW0ECP9_9BACT</name>
<dbReference type="InterPro" id="IPR036388">
    <property type="entry name" value="WH-like_DNA-bd_sf"/>
</dbReference>
<dbReference type="Gene3D" id="1.10.10.10">
    <property type="entry name" value="Winged helix-like DNA-binding domain superfamily/Winged helix DNA-binding domain"/>
    <property type="match status" value="1"/>
</dbReference>
<keyword evidence="8" id="KW-1185">Reference proteome</keyword>
<evidence type="ECO:0000256" key="1">
    <source>
        <dbReference type="ARBA" id="ARBA00010641"/>
    </source>
</evidence>
<proteinExistence type="inferred from homology"/>
<dbReference type="NCBIfam" id="TIGR02937">
    <property type="entry name" value="sigma70-ECF"/>
    <property type="match status" value="1"/>
</dbReference>
<evidence type="ECO:0000256" key="3">
    <source>
        <dbReference type="ARBA" id="ARBA00023082"/>
    </source>
</evidence>
<protein>
    <submittedName>
        <fullName evidence="7">RNA polymerase sigma factor</fullName>
    </submittedName>
</protein>
<evidence type="ECO:0000259" key="5">
    <source>
        <dbReference type="Pfam" id="PF04542"/>
    </source>
</evidence>
<gene>
    <name evidence="7" type="ORF">ACFPIB_12115</name>
</gene>
<dbReference type="InterPro" id="IPR007627">
    <property type="entry name" value="RNA_pol_sigma70_r2"/>
</dbReference>
<dbReference type="CDD" id="cd06171">
    <property type="entry name" value="Sigma70_r4"/>
    <property type="match status" value="1"/>
</dbReference>
<reference evidence="8" key="1">
    <citation type="journal article" date="2019" name="Int. J. Syst. Evol. Microbiol.">
        <title>The Global Catalogue of Microorganisms (GCM) 10K type strain sequencing project: providing services to taxonomists for standard genome sequencing and annotation.</title>
        <authorList>
            <consortium name="The Broad Institute Genomics Platform"/>
            <consortium name="The Broad Institute Genome Sequencing Center for Infectious Disease"/>
            <person name="Wu L."/>
            <person name="Ma J."/>
        </authorList>
    </citation>
    <scope>NUCLEOTIDE SEQUENCE [LARGE SCALE GENOMIC DNA]</scope>
    <source>
        <strain evidence="8">KACC 12602</strain>
    </source>
</reference>
<dbReference type="SUPFAM" id="SSF88659">
    <property type="entry name" value="Sigma3 and sigma4 domains of RNA polymerase sigma factors"/>
    <property type="match status" value="1"/>
</dbReference>
<dbReference type="SUPFAM" id="SSF88946">
    <property type="entry name" value="Sigma2 domain of RNA polymerase sigma factors"/>
    <property type="match status" value="1"/>
</dbReference>
<comment type="caution">
    <text evidence="7">The sequence shown here is derived from an EMBL/GenBank/DDBJ whole genome shotgun (WGS) entry which is preliminary data.</text>
</comment>
<evidence type="ECO:0000313" key="8">
    <source>
        <dbReference type="Proteomes" id="UP001596161"/>
    </source>
</evidence>
<dbReference type="Proteomes" id="UP001596161">
    <property type="component" value="Unassembled WGS sequence"/>
</dbReference>
<dbReference type="InterPro" id="IPR013325">
    <property type="entry name" value="RNA_pol_sigma_r2"/>
</dbReference>
<dbReference type="PANTHER" id="PTHR43133">
    <property type="entry name" value="RNA POLYMERASE ECF-TYPE SIGMA FACTO"/>
    <property type="match status" value="1"/>
</dbReference>
<dbReference type="Gene3D" id="1.10.1740.10">
    <property type="match status" value="1"/>
</dbReference>